<dbReference type="InterPro" id="IPR017946">
    <property type="entry name" value="PLC-like_Pdiesterase_TIM-brl"/>
</dbReference>
<dbReference type="InterPro" id="IPR000909">
    <property type="entry name" value="PLipase_C_PInositol-sp_X_dom"/>
</dbReference>
<dbReference type="GO" id="GO:0006629">
    <property type="term" value="P:lipid metabolic process"/>
    <property type="evidence" value="ECO:0007669"/>
    <property type="project" value="InterPro"/>
</dbReference>
<dbReference type="Gene3D" id="3.20.20.190">
    <property type="entry name" value="Phosphatidylinositol (PI) phosphodiesterase"/>
    <property type="match status" value="1"/>
</dbReference>
<proteinExistence type="predicted"/>
<dbReference type="AlphaFoldDB" id="A0A9D4L7J1"/>
<dbReference type="InterPro" id="IPR051057">
    <property type="entry name" value="PI-PLC_domain"/>
</dbReference>
<protein>
    <recommendedName>
        <fullName evidence="1">Phosphatidylinositol-specific phospholipase C X domain-containing protein</fullName>
    </recommendedName>
</protein>
<dbReference type="SMART" id="SM00148">
    <property type="entry name" value="PLCXc"/>
    <property type="match status" value="1"/>
</dbReference>
<dbReference type="SUPFAM" id="SSF51695">
    <property type="entry name" value="PLC-like phosphodiesterases"/>
    <property type="match status" value="1"/>
</dbReference>
<comment type="caution">
    <text evidence="2">The sequence shown here is derived from an EMBL/GenBank/DDBJ whole genome shotgun (WGS) entry which is preliminary data.</text>
</comment>
<sequence length="200" mass="22816">MGNIIAKDPDFWCSSEDPGPERHNEDWMMRVSDSKFLSELSIPGTHATMSYAYDGKVTGLFVSCQSWLLCIQLNMGIRFLDIRCQATRDDMLLNHGGYYLCKLTDTLTGCVNFLQTHPSECVILRIAQENSNLEGLDFRDALKPFLEKFSSHIFKKRSMPTLGEARGKMIILADYDIEDNDDMMKYGNMTHGKIIICENH</sequence>
<reference evidence="2" key="1">
    <citation type="journal article" date="2019" name="bioRxiv">
        <title>The Genome of the Zebra Mussel, Dreissena polymorpha: A Resource for Invasive Species Research.</title>
        <authorList>
            <person name="McCartney M.A."/>
            <person name="Auch B."/>
            <person name="Kono T."/>
            <person name="Mallez S."/>
            <person name="Zhang Y."/>
            <person name="Obille A."/>
            <person name="Becker A."/>
            <person name="Abrahante J.E."/>
            <person name="Garbe J."/>
            <person name="Badalamenti J.P."/>
            <person name="Herman A."/>
            <person name="Mangelson H."/>
            <person name="Liachko I."/>
            <person name="Sullivan S."/>
            <person name="Sone E.D."/>
            <person name="Koren S."/>
            <person name="Silverstein K.A.T."/>
            <person name="Beckman K.B."/>
            <person name="Gohl D.M."/>
        </authorList>
    </citation>
    <scope>NUCLEOTIDE SEQUENCE</scope>
    <source>
        <strain evidence="2">Duluth1</strain>
        <tissue evidence="2">Whole animal</tissue>
    </source>
</reference>
<evidence type="ECO:0000259" key="1">
    <source>
        <dbReference type="SMART" id="SM00148"/>
    </source>
</evidence>
<organism evidence="2 3">
    <name type="scientific">Dreissena polymorpha</name>
    <name type="common">Zebra mussel</name>
    <name type="synonym">Mytilus polymorpha</name>
    <dbReference type="NCBI Taxonomy" id="45954"/>
    <lineage>
        <taxon>Eukaryota</taxon>
        <taxon>Metazoa</taxon>
        <taxon>Spiralia</taxon>
        <taxon>Lophotrochozoa</taxon>
        <taxon>Mollusca</taxon>
        <taxon>Bivalvia</taxon>
        <taxon>Autobranchia</taxon>
        <taxon>Heteroconchia</taxon>
        <taxon>Euheterodonta</taxon>
        <taxon>Imparidentia</taxon>
        <taxon>Neoheterodontei</taxon>
        <taxon>Myida</taxon>
        <taxon>Dreissenoidea</taxon>
        <taxon>Dreissenidae</taxon>
        <taxon>Dreissena</taxon>
    </lineage>
</organism>
<dbReference type="Proteomes" id="UP000828390">
    <property type="component" value="Unassembled WGS sequence"/>
</dbReference>
<evidence type="ECO:0000313" key="3">
    <source>
        <dbReference type="Proteomes" id="UP000828390"/>
    </source>
</evidence>
<dbReference type="PROSITE" id="PS50007">
    <property type="entry name" value="PIPLC_X_DOMAIN"/>
    <property type="match status" value="1"/>
</dbReference>
<feature type="domain" description="Phosphatidylinositol-specific phospholipase C X" evidence="1">
    <location>
        <begin position="31"/>
        <end position="174"/>
    </location>
</feature>
<gene>
    <name evidence="2" type="ORF">DPMN_096002</name>
</gene>
<reference evidence="2" key="2">
    <citation type="submission" date="2020-11" db="EMBL/GenBank/DDBJ databases">
        <authorList>
            <person name="McCartney M.A."/>
            <person name="Auch B."/>
            <person name="Kono T."/>
            <person name="Mallez S."/>
            <person name="Becker A."/>
            <person name="Gohl D.M."/>
            <person name="Silverstein K.A.T."/>
            <person name="Koren S."/>
            <person name="Bechman K.B."/>
            <person name="Herman A."/>
            <person name="Abrahante J.E."/>
            <person name="Garbe J."/>
        </authorList>
    </citation>
    <scope>NUCLEOTIDE SEQUENCE</scope>
    <source>
        <strain evidence="2">Duluth1</strain>
        <tissue evidence="2">Whole animal</tissue>
    </source>
</reference>
<dbReference type="PANTHER" id="PTHR13593">
    <property type="match status" value="1"/>
</dbReference>
<accession>A0A9D4L7J1</accession>
<dbReference type="EMBL" id="JAIWYP010000003">
    <property type="protein sequence ID" value="KAH3853477.1"/>
    <property type="molecule type" value="Genomic_DNA"/>
</dbReference>
<dbReference type="Pfam" id="PF00388">
    <property type="entry name" value="PI-PLC-X"/>
    <property type="match status" value="1"/>
</dbReference>
<keyword evidence="3" id="KW-1185">Reference proteome</keyword>
<dbReference type="GO" id="GO:0008081">
    <property type="term" value="F:phosphoric diester hydrolase activity"/>
    <property type="evidence" value="ECO:0007669"/>
    <property type="project" value="InterPro"/>
</dbReference>
<name>A0A9D4L7J1_DREPO</name>
<evidence type="ECO:0000313" key="2">
    <source>
        <dbReference type="EMBL" id="KAH3853477.1"/>
    </source>
</evidence>
<dbReference type="PANTHER" id="PTHR13593:SF113">
    <property type="entry name" value="SI:DKEY-266F7.9"/>
    <property type="match status" value="1"/>
</dbReference>